<protein>
    <submittedName>
        <fullName evidence="1">Uncharacterized protein</fullName>
    </submittedName>
</protein>
<evidence type="ECO:0000313" key="2">
    <source>
        <dbReference type="Proteomes" id="UP000015388"/>
    </source>
</evidence>
<accession>S5SXG8</accession>
<gene>
    <name evidence="1" type="ORF">B841_11800</name>
</gene>
<dbReference type="AlphaFoldDB" id="S5SXG8"/>
<dbReference type="PATRIC" id="fig|1224163.3.peg.2383"/>
<dbReference type="HOGENOM" id="CLU_1508187_0_0_11"/>
<proteinExistence type="predicted"/>
<sequence>MVLVGLHSLTDGGTMAGMANVLATHVRVTLQVEVGPAGLPLSDLQWLLSRLGRLFELSAWVADPGMLTDPERADTQAAGSRIPRLPVRYTTGLRPEVDPQLVRVTADPSRMTYLLPHTMLWALVQLLRGAPGSDEVITLSVPDATLWSLQEMRAQPDRTKRVQDEFTLRVQQVEEHFG</sequence>
<dbReference type="EMBL" id="CP003924">
    <property type="protein sequence ID" value="AGS35832.1"/>
    <property type="molecule type" value="Genomic_DNA"/>
</dbReference>
<dbReference type="KEGG" id="cmd:B841_11800"/>
<dbReference type="Proteomes" id="UP000015388">
    <property type="component" value="Chromosome"/>
</dbReference>
<reference evidence="1 2" key="1">
    <citation type="submission" date="2012-11" db="EMBL/GenBank/DDBJ databases">
        <title>The complete genome sequence of Corynebacterium maris Coryn-1 (=DSM 45190).</title>
        <authorList>
            <person name="Schaffert L."/>
            <person name="Albersmeier A."/>
            <person name="Kalinowski J."/>
            <person name="Ruckert C."/>
        </authorList>
    </citation>
    <scope>NUCLEOTIDE SEQUENCE [LARGE SCALE GENOMIC DNA]</scope>
    <source>
        <strain evidence="2">Coryn-1</strain>
    </source>
</reference>
<organism evidence="1 2">
    <name type="scientific">Corynebacterium maris DSM 45190</name>
    <dbReference type="NCBI Taxonomy" id="1224163"/>
    <lineage>
        <taxon>Bacteria</taxon>
        <taxon>Bacillati</taxon>
        <taxon>Actinomycetota</taxon>
        <taxon>Actinomycetes</taxon>
        <taxon>Mycobacteriales</taxon>
        <taxon>Corynebacteriaceae</taxon>
        <taxon>Corynebacterium</taxon>
    </lineage>
</organism>
<evidence type="ECO:0000313" key="1">
    <source>
        <dbReference type="EMBL" id="AGS35832.1"/>
    </source>
</evidence>
<name>S5SXG8_9CORY</name>
<keyword evidence="2" id="KW-1185">Reference proteome</keyword>